<evidence type="ECO:0000256" key="4">
    <source>
        <dbReference type="ARBA" id="ARBA00023136"/>
    </source>
</evidence>
<organism evidence="7 8">
    <name type="scientific">Thermaerobacter composti</name>
    <dbReference type="NCBI Taxonomy" id="554949"/>
    <lineage>
        <taxon>Bacteria</taxon>
        <taxon>Bacillati</taxon>
        <taxon>Bacillota</taxon>
        <taxon>Clostridia</taxon>
        <taxon>Eubacteriales</taxon>
        <taxon>Clostridiales Family XVII. Incertae Sedis</taxon>
        <taxon>Thermaerobacter</taxon>
    </lineage>
</organism>
<dbReference type="PANTHER" id="PTHR33514:SF13">
    <property type="entry name" value="PROTEIN ABCI12, CHLOROPLASTIC"/>
    <property type="match status" value="1"/>
</dbReference>
<feature type="transmembrane region" description="Helical" evidence="6">
    <location>
        <begin position="66"/>
        <end position="85"/>
    </location>
</feature>
<evidence type="ECO:0000313" key="7">
    <source>
        <dbReference type="EMBL" id="WPD18050.1"/>
    </source>
</evidence>
<keyword evidence="2 6" id="KW-0812">Transmembrane</keyword>
<comment type="subcellular location">
    <subcellularLocation>
        <location evidence="1">Membrane</location>
        <topology evidence="1">Multi-pass membrane protein</topology>
    </subcellularLocation>
</comment>
<dbReference type="Proteomes" id="UP001304683">
    <property type="component" value="Chromosome"/>
</dbReference>
<feature type="transmembrane region" description="Helical" evidence="6">
    <location>
        <begin position="97"/>
        <end position="120"/>
    </location>
</feature>
<evidence type="ECO:0000256" key="3">
    <source>
        <dbReference type="ARBA" id="ARBA00022989"/>
    </source>
</evidence>
<proteinExistence type="predicted"/>
<evidence type="ECO:0000256" key="5">
    <source>
        <dbReference type="SAM" id="MobiDB-lite"/>
    </source>
</evidence>
<feature type="transmembrane region" description="Helical" evidence="6">
    <location>
        <begin position="22"/>
        <end position="54"/>
    </location>
</feature>
<evidence type="ECO:0000256" key="2">
    <source>
        <dbReference type="ARBA" id="ARBA00022692"/>
    </source>
</evidence>
<dbReference type="RefSeq" id="WP_167758910.1">
    <property type="nucleotide sequence ID" value="NZ_CP132508.1"/>
</dbReference>
<name>A0ABZ0QNP7_9FIRM</name>
<accession>A0ABZ0QNP7</accession>
<dbReference type="CDD" id="cd16914">
    <property type="entry name" value="EcfT"/>
    <property type="match status" value="1"/>
</dbReference>
<gene>
    <name evidence="7" type="ORF">Q5761_06545</name>
</gene>
<reference evidence="7 8" key="1">
    <citation type="submission" date="2023-08" db="EMBL/GenBank/DDBJ databases">
        <title>Genome sequence of Thermaerobacter compostii strain Ins1, a spore-forming filamentous bacterium isolated from a deep geothermal reservoir.</title>
        <authorList>
            <person name="Bregnard D."/>
            <person name="Gonzalez D."/>
            <person name="Junier P."/>
        </authorList>
    </citation>
    <scope>NUCLEOTIDE SEQUENCE [LARGE SCALE GENOMIC DNA]</scope>
    <source>
        <strain evidence="7 8">Ins1</strain>
    </source>
</reference>
<evidence type="ECO:0000256" key="6">
    <source>
        <dbReference type="SAM" id="Phobius"/>
    </source>
</evidence>
<sequence>MSPYLYVPGDSLLHRLDPRTKLLALVAVLLVAVAAASPGVLAGLLVLLLGLAVASRTGPALRRVRFLAVTVLLFPPVLWSLVGVGRADGWGAGAGEAGLFGLAAGLRLCSMVIASALFLATTRNEELVAGLLRWGLPYPFAFALSAALRLVPTFVASAVAVAEAQRARGHDLDAGNPLQRMRKHLPLVVPCWRVRCGRPTSSPWPWRPAASGRGRGAPSTWSCATARPTGSAPSSRWWRSWRRSMGSSGAAVRWTEGRPQDREGPGTGGDPAAQPVPRPEGGRWR</sequence>
<protein>
    <submittedName>
        <fullName evidence="7">Energy-coupling factor transporter transmembrane component T</fullName>
    </submittedName>
</protein>
<evidence type="ECO:0000313" key="8">
    <source>
        <dbReference type="Proteomes" id="UP001304683"/>
    </source>
</evidence>
<keyword evidence="8" id="KW-1185">Reference proteome</keyword>
<feature type="region of interest" description="Disordered" evidence="5">
    <location>
        <begin position="200"/>
        <end position="285"/>
    </location>
</feature>
<feature type="compositionally biased region" description="Low complexity" evidence="5">
    <location>
        <begin position="230"/>
        <end position="251"/>
    </location>
</feature>
<keyword evidence="4 6" id="KW-0472">Membrane</keyword>
<dbReference type="InterPro" id="IPR003339">
    <property type="entry name" value="ABC/ECF_trnsptr_transmembrane"/>
</dbReference>
<feature type="compositionally biased region" description="Basic and acidic residues" evidence="5">
    <location>
        <begin position="255"/>
        <end position="264"/>
    </location>
</feature>
<dbReference type="Pfam" id="PF02361">
    <property type="entry name" value="CbiQ"/>
    <property type="match status" value="1"/>
</dbReference>
<feature type="transmembrane region" description="Helical" evidence="6">
    <location>
        <begin position="140"/>
        <end position="162"/>
    </location>
</feature>
<dbReference type="PANTHER" id="PTHR33514">
    <property type="entry name" value="PROTEIN ABCI12, CHLOROPLASTIC"/>
    <property type="match status" value="1"/>
</dbReference>
<evidence type="ECO:0000256" key="1">
    <source>
        <dbReference type="ARBA" id="ARBA00004141"/>
    </source>
</evidence>
<dbReference type="EMBL" id="CP132508">
    <property type="protein sequence ID" value="WPD18050.1"/>
    <property type="molecule type" value="Genomic_DNA"/>
</dbReference>
<keyword evidence="3 6" id="KW-1133">Transmembrane helix</keyword>